<sequence length="124" mass="13522">MGRALEEAICYRVVLLGITRASLNTQSFISEASFQETARVLAKAALRGRIDWLKGLKENVVLGGVIPVGTGFKGLVHPSKQHNNIPLETKKKNREKPAIGIEPMTFLAGRTDQLACVKHTTEVA</sequence>
<proteinExistence type="predicted"/>
<geneLocation type="mitochondrion" evidence="1"/>
<dbReference type="SUPFAM" id="SSF64484">
    <property type="entry name" value="beta and beta-prime subunits of DNA dependent RNA-polymerase"/>
    <property type="match status" value="1"/>
</dbReference>
<accession>A0A075VWR0</accession>
<dbReference type="PANTHER" id="PTHR48443">
    <property type="entry name" value="DNA-DIRECTED RNA POLYMERASE SUBUNIT BETA"/>
    <property type="match status" value="1"/>
</dbReference>
<dbReference type="Gene3D" id="1.10.150.390">
    <property type="match status" value="1"/>
</dbReference>
<organism evidence="1">
    <name type="scientific">Capsicum annuum</name>
    <name type="common">Capsicum pepper</name>
    <dbReference type="NCBI Taxonomy" id="4072"/>
    <lineage>
        <taxon>Eukaryota</taxon>
        <taxon>Viridiplantae</taxon>
        <taxon>Streptophyta</taxon>
        <taxon>Embryophyta</taxon>
        <taxon>Tracheophyta</taxon>
        <taxon>Spermatophyta</taxon>
        <taxon>Magnoliopsida</taxon>
        <taxon>eudicotyledons</taxon>
        <taxon>Gunneridae</taxon>
        <taxon>Pentapetalae</taxon>
        <taxon>asterids</taxon>
        <taxon>lamiids</taxon>
        <taxon>Solanales</taxon>
        <taxon>Solanaceae</taxon>
        <taxon>Solanoideae</taxon>
        <taxon>Capsiceae</taxon>
        <taxon>Capsicum</taxon>
    </lineage>
</organism>
<dbReference type="PANTHER" id="PTHR48443:SF2">
    <property type="entry name" value="DNA-DIRECTED RNA POLYMERASE SUBUNIT BETA"/>
    <property type="match status" value="1"/>
</dbReference>
<evidence type="ECO:0000313" key="1">
    <source>
        <dbReference type="EMBL" id="AIG89932.1"/>
    </source>
</evidence>
<keyword evidence="1" id="KW-0496">Mitochondrion</keyword>
<gene>
    <name evidence="1" type="primary">orf124c</name>
</gene>
<evidence type="ECO:0008006" key="2">
    <source>
        <dbReference type="Google" id="ProtNLM"/>
    </source>
</evidence>
<dbReference type="AlphaFoldDB" id="A0A075VWR0"/>
<name>A0A075VWR0_CAPAN</name>
<dbReference type="EMBL" id="KJ865409">
    <property type="protein sequence ID" value="AIG89932.1"/>
    <property type="molecule type" value="Genomic_DNA"/>
</dbReference>
<reference evidence="1" key="1">
    <citation type="journal article" date="2014" name="BMC Genomics">
        <title>Extensive structural variations between mitochondrial genomes of CMS and normal peppers (Capsicum annuum L.) revealed by complete nucleotide sequencing.</title>
        <authorList>
            <person name="Jo Y.D."/>
            <person name="Choi Y."/>
            <person name="Kim D.H."/>
            <person name="Kim B.D."/>
            <person name="Kang B.C."/>
        </authorList>
    </citation>
    <scope>NUCLEOTIDE SEQUENCE</scope>
</reference>
<protein>
    <recommendedName>
        <fullName evidence="2">DNA-directed RNA polymerase subunit beta</fullName>
    </recommendedName>
</protein>